<accession>A0A6A3H5U8</accession>
<dbReference type="EMBL" id="QXFV01005429">
    <property type="protein sequence ID" value="KAE8964969.1"/>
    <property type="molecule type" value="Genomic_DNA"/>
</dbReference>
<evidence type="ECO:0000313" key="2">
    <source>
        <dbReference type="Proteomes" id="UP000429607"/>
    </source>
</evidence>
<protein>
    <submittedName>
        <fullName evidence="1">Uncharacterized protein</fullName>
    </submittedName>
</protein>
<comment type="caution">
    <text evidence="1">The sequence shown here is derived from an EMBL/GenBank/DDBJ whole genome shotgun (WGS) entry which is preliminary data.</text>
</comment>
<evidence type="ECO:0000313" key="1">
    <source>
        <dbReference type="EMBL" id="KAE8964969.1"/>
    </source>
</evidence>
<reference evidence="1 2" key="1">
    <citation type="submission" date="2018-09" db="EMBL/GenBank/DDBJ databases">
        <title>Genomic investigation of the strawberry pathogen Phytophthora fragariae indicates pathogenicity is determined by transcriptional variation in three key races.</title>
        <authorList>
            <person name="Adams T.M."/>
            <person name="Armitage A.D."/>
            <person name="Sobczyk M.K."/>
            <person name="Bates H.J."/>
            <person name="Dunwell J.M."/>
            <person name="Nellist C.F."/>
            <person name="Harrison R.J."/>
        </authorList>
    </citation>
    <scope>NUCLEOTIDE SEQUENCE [LARGE SCALE GENOMIC DNA]</scope>
    <source>
        <strain evidence="1 2">SCRP249</strain>
    </source>
</reference>
<sequence length="69" mass="7673">ECVVTVMAWRGQDGTWETQLQGELATQLQGELATQLQGVLAMQLQGELVTLKAKEKMVVFKTLKVVRGR</sequence>
<feature type="non-terminal residue" evidence="1">
    <location>
        <position position="1"/>
    </location>
</feature>
<gene>
    <name evidence="1" type="ORF">PR001_g28871</name>
</gene>
<proteinExistence type="predicted"/>
<name>A0A6A3H5U8_9STRA</name>
<dbReference type="AlphaFoldDB" id="A0A6A3H5U8"/>
<dbReference type="Proteomes" id="UP000429607">
    <property type="component" value="Unassembled WGS sequence"/>
</dbReference>
<organism evidence="1 2">
    <name type="scientific">Phytophthora rubi</name>
    <dbReference type="NCBI Taxonomy" id="129364"/>
    <lineage>
        <taxon>Eukaryota</taxon>
        <taxon>Sar</taxon>
        <taxon>Stramenopiles</taxon>
        <taxon>Oomycota</taxon>
        <taxon>Peronosporomycetes</taxon>
        <taxon>Peronosporales</taxon>
        <taxon>Peronosporaceae</taxon>
        <taxon>Phytophthora</taxon>
    </lineage>
</organism>